<dbReference type="Gene3D" id="3.30.70.270">
    <property type="match status" value="1"/>
</dbReference>
<evidence type="ECO:0000256" key="1">
    <source>
        <dbReference type="SAM" id="Phobius"/>
    </source>
</evidence>
<gene>
    <name evidence="3" type="ORF">FYJ79_02540</name>
</gene>
<sequence>MKRARNQLKKDIVMIFIAVIMIVAVFFWNQGIIASRKANVRYHIDTIAQYKIKDAVNDYIEESSEWADLFIDQNGQFNQKFFEKSYHKPAVLRINLLHEQQYHTVYQTQNTHLKEPIQLTSSQQEDMRKSAQAMLFGPIENICVIYNPLYYYNTYNEKVFWGFVCFELRFPEMLEIVKHENQMYDYTLTSNHHVILASSKKQLQNPVSTTIPLANTTWVMKASWKGGWMNTLEYGFEALIVALILFLIYYFMHVYGKIHENEKATAAIINNSNDALSIVVADGEEVVICNKGFKHLLQVHVPLTNGISFGDYYLNCPLSFHEIIENGLSIIDINNQSKIVIRSTMTSWKGKKAYILRAKEYDPDYFDSLTLLPNQYYFEKEAPSRITTMTNGCVAYFDVYQMKLYNIENGFAAGDLLLKHAAFVIQEIFPQDLLARFTNDRFCLLTTTQDIIMKIKKVNEAMNQFSGLSKANFKCGIYLITSGDTLTVAQMCDRAKMAVDSIHDDQDTEFRFYDQKLQQDILTEKYITDHIEEAIKEKEIKLYYQPLVNTKTKKLIGFEVLTRWQSKELGFLNPSRYIPILEKNHKITKLNCYVIHELCRRYQEISTSLFPVVPVSFNLSLLDLQMADMCHYLIEETKQYQVPHDYFHIEFTESIFFKDKEKMLFEIQRFHDAGFDVWMDDFGSGYSTLNLLKDFDFDLIKIDMEFLSSNTNKSKEILQSLIDLIRKIDEKSLVEGCETEEQVQLLTELGCDYIQGYYYGKPLPLNEALANALEKHLIEK</sequence>
<dbReference type="AlphaFoldDB" id="A0A844FR96"/>
<keyword evidence="1" id="KW-0812">Transmembrane</keyword>
<dbReference type="InterPro" id="IPR029787">
    <property type="entry name" value="Nucleotide_cyclase"/>
</dbReference>
<dbReference type="CDD" id="cd01948">
    <property type="entry name" value="EAL"/>
    <property type="match status" value="1"/>
</dbReference>
<dbReference type="Gene3D" id="3.20.20.450">
    <property type="entry name" value="EAL domain"/>
    <property type="match status" value="1"/>
</dbReference>
<keyword evidence="4" id="KW-1185">Reference proteome</keyword>
<comment type="caution">
    <text evidence="3">The sequence shown here is derived from an EMBL/GenBank/DDBJ whole genome shotgun (WGS) entry which is preliminary data.</text>
</comment>
<proteinExistence type="predicted"/>
<dbReference type="Pfam" id="PF00563">
    <property type="entry name" value="EAL"/>
    <property type="match status" value="1"/>
</dbReference>
<dbReference type="InterPro" id="IPR000160">
    <property type="entry name" value="GGDEF_dom"/>
</dbReference>
<dbReference type="PANTHER" id="PTHR33121:SF71">
    <property type="entry name" value="OXYGEN SENSOR PROTEIN DOSP"/>
    <property type="match status" value="1"/>
</dbReference>
<dbReference type="SMART" id="SM00052">
    <property type="entry name" value="EAL"/>
    <property type="match status" value="1"/>
</dbReference>
<dbReference type="GO" id="GO:0071111">
    <property type="term" value="F:cyclic-guanylate-specific phosphodiesterase activity"/>
    <property type="evidence" value="ECO:0007669"/>
    <property type="project" value="InterPro"/>
</dbReference>
<dbReference type="SUPFAM" id="SSF141868">
    <property type="entry name" value="EAL domain-like"/>
    <property type="match status" value="1"/>
</dbReference>
<name>A0A844FR96_9FIRM</name>
<dbReference type="EMBL" id="VUNM01000003">
    <property type="protein sequence ID" value="MST88468.1"/>
    <property type="molecule type" value="Genomic_DNA"/>
</dbReference>
<dbReference type="InterPro" id="IPR001633">
    <property type="entry name" value="EAL_dom"/>
</dbReference>
<dbReference type="PROSITE" id="PS50883">
    <property type="entry name" value="EAL"/>
    <property type="match status" value="1"/>
</dbReference>
<keyword evidence="1" id="KW-0472">Membrane</keyword>
<evidence type="ECO:0000313" key="4">
    <source>
        <dbReference type="Proteomes" id="UP000442619"/>
    </source>
</evidence>
<protein>
    <submittedName>
        <fullName evidence="3">EAL domain-containing protein</fullName>
    </submittedName>
</protein>
<evidence type="ECO:0000313" key="3">
    <source>
        <dbReference type="EMBL" id="MST88468.1"/>
    </source>
</evidence>
<accession>A0A844FR96</accession>
<keyword evidence="1" id="KW-1133">Transmembrane helix</keyword>
<organism evidence="3 4">
    <name type="scientific">Sharpea porci</name>
    <dbReference type="NCBI Taxonomy" id="2652286"/>
    <lineage>
        <taxon>Bacteria</taxon>
        <taxon>Bacillati</taxon>
        <taxon>Bacillota</taxon>
        <taxon>Erysipelotrichia</taxon>
        <taxon>Erysipelotrichales</taxon>
        <taxon>Coprobacillaceae</taxon>
        <taxon>Sharpea</taxon>
    </lineage>
</organism>
<reference evidence="3 4" key="1">
    <citation type="submission" date="2019-08" db="EMBL/GenBank/DDBJ databases">
        <title>In-depth cultivation of the pig gut microbiome towards novel bacterial diversity and tailored functional studies.</title>
        <authorList>
            <person name="Wylensek D."/>
            <person name="Hitch T.C.A."/>
            <person name="Clavel T."/>
        </authorList>
    </citation>
    <scope>NUCLEOTIDE SEQUENCE [LARGE SCALE GENOMIC DNA]</scope>
    <source>
        <strain evidence="3 4">CA-Schmier-601-WT-3</strain>
    </source>
</reference>
<dbReference type="Pfam" id="PF00990">
    <property type="entry name" value="GGDEF"/>
    <property type="match status" value="1"/>
</dbReference>
<feature type="domain" description="EAL" evidence="2">
    <location>
        <begin position="524"/>
        <end position="776"/>
    </location>
</feature>
<dbReference type="PANTHER" id="PTHR33121">
    <property type="entry name" value="CYCLIC DI-GMP PHOSPHODIESTERASE PDEF"/>
    <property type="match status" value="1"/>
</dbReference>
<dbReference type="Proteomes" id="UP000442619">
    <property type="component" value="Unassembled WGS sequence"/>
</dbReference>
<evidence type="ECO:0000259" key="2">
    <source>
        <dbReference type="PROSITE" id="PS50883"/>
    </source>
</evidence>
<dbReference type="InterPro" id="IPR043128">
    <property type="entry name" value="Rev_trsase/Diguanyl_cyclase"/>
</dbReference>
<dbReference type="SMART" id="SM00267">
    <property type="entry name" value="GGDEF"/>
    <property type="match status" value="1"/>
</dbReference>
<dbReference type="SUPFAM" id="SSF55073">
    <property type="entry name" value="Nucleotide cyclase"/>
    <property type="match status" value="1"/>
</dbReference>
<feature type="transmembrane region" description="Helical" evidence="1">
    <location>
        <begin position="12"/>
        <end position="29"/>
    </location>
</feature>
<dbReference type="RefSeq" id="WP_154514400.1">
    <property type="nucleotide sequence ID" value="NZ_VUNM01000003.1"/>
</dbReference>
<dbReference type="InterPro" id="IPR050706">
    <property type="entry name" value="Cyclic-di-GMP_PDE-like"/>
</dbReference>
<dbReference type="InterPro" id="IPR035919">
    <property type="entry name" value="EAL_sf"/>
</dbReference>